<dbReference type="Proteomes" id="UP000701853">
    <property type="component" value="Chromosome 6"/>
</dbReference>
<dbReference type="EMBL" id="JAHUZN010000006">
    <property type="protein sequence ID" value="KAG8490801.1"/>
    <property type="molecule type" value="Genomic_DNA"/>
</dbReference>
<comment type="caution">
    <text evidence="2">The sequence shown here is derived from an EMBL/GenBank/DDBJ whole genome shotgun (WGS) entry which is preliminary data.</text>
</comment>
<dbReference type="OrthoDB" id="10264738at2759"/>
<dbReference type="PANTHER" id="PTHR13832:SF810">
    <property type="entry name" value="PROTEIN-SERINE_THREONINE PHOSPHATASE"/>
    <property type="match status" value="1"/>
</dbReference>
<dbReference type="Gene3D" id="3.60.40.10">
    <property type="entry name" value="PPM-type phosphatase domain"/>
    <property type="match status" value="1"/>
</dbReference>
<reference evidence="2 3" key="1">
    <citation type="journal article" date="2021" name="bioRxiv">
        <title>The Gossypium anomalum genome as a resource for cotton improvement and evolutionary analysis of hybrid incompatibility.</title>
        <authorList>
            <person name="Grover C.E."/>
            <person name="Yuan D."/>
            <person name="Arick M.A."/>
            <person name="Miller E.R."/>
            <person name="Hu G."/>
            <person name="Peterson D.G."/>
            <person name="Wendel J.F."/>
            <person name="Udall J.A."/>
        </authorList>
    </citation>
    <scope>NUCLEOTIDE SEQUENCE [LARGE SCALE GENOMIC DNA]</scope>
    <source>
        <strain evidence="2">JFW-Udall</strain>
        <tissue evidence="2">Leaf</tissue>
    </source>
</reference>
<gene>
    <name evidence="2" type="ORF">CXB51_013938</name>
</gene>
<dbReference type="InterPro" id="IPR015655">
    <property type="entry name" value="PP2C"/>
</dbReference>
<dbReference type="PANTHER" id="PTHR13832">
    <property type="entry name" value="PROTEIN PHOSPHATASE 2C"/>
    <property type="match status" value="1"/>
</dbReference>
<dbReference type="GO" id="GO:0004722">
    <property type="term" value="F:protein serine/threonine phosphatase activity"/>
    <property type="evidence" value="ECO:0007669"/>
    <property type="project" value="InterPro"/>
</dbReference>
<sequence length="109" mass="11943">MEGSTACVAIIRNKQLIVANAGDSRCVISRKGQAYNLSKDHKPELELVKDRILKAGGFIQVGRIKGSLNLARAIGDAEFKQDKTLPAEQQIVELCDDDEFLVLACDGIW</sequence>
<accession>A0A8J5Z3H4</accession>
<protein>
    <recommendedName>
        <fullName evidence="1">PPM-type phosphatase domain-containing protein</fullName>
    </recommendedName>
</protein>
<dbReference type="InterPro" id="IPR036457">
    <property type="entry name" value="PPM-type-like_dom_sf"/>
</dbReference>
<feature type="domain" description="PPM-type phosphatase" evidence="1">
    <location>
        <begin position="1"/>
        <end position="109"/>
    </location>
</feature>
<evidence type="ECO:0000313" key="3">
    <source>
        <dbReference type="Proteomes" id="UP000701853"/>
    </source>
</evidence>
<organism evidence="2 3">
    <name type="scientific">Gossypium anomalum</name>
    <dbReference type="NCBI Taxonomy" id="47600"/>
    <lineage>
        <taxon>Eukaryota</taxon>
        <taxon>Viridiplantae</taxon>
        <taxon>Streptophyta</taxon>
        <taxon>Embryophyta</taxon>
        <taxon>Tracheophyta</taxon>
        <taxon>Spermatophyta</taxon>
        <taxon>Magnoliopsida</taxon>
        <taxon>eudicotyledons</taxon>
        <taxon>Gunneridae</taxon>
        <taxon>Pentapetalae</taxon>
        <taxon>rosids</taxon>
        <taxon>malvids</taxon>
        <taxon>Malvales</taxon>
        <taxon>Malvaceae</taxon>
        <taxon>Malvoideae</taxon>
        <taxon>Gossypium</taxon>
    </lineage>
</organism>
<dbReference type="SMART" id="SM00332">
    <property type="entry name" value="PP2Cc"/>
    <property type="match status" value="1"/>
</dbReference>
<evidence type="ECO:0000313" key="2">
    <source>
        <dbReference type="EMBL" id="KAG8490801.1"/>
    </source>
</evidence>
<dbReference type="AlphaFoldDB" id="A0A8J5Z3H4"/>
<dbReference type="Pfam" id="PF00481">
    <property type="entry name" value="PP2C"/>
    <property type="match status" value="1"/>
</dbReference>
<proteinExistence type="predicted"/>
<evidence type="ECO:0000259" key="1">
    <source>
        <dbReference type="PROSITE" id="PS51746"/>
    </source>
</evidence>
<name>A0A8J5Z3H4_9ROSI</name>
<dbReference type="PROSITE" id="PS51746">
    <property type="entry name" value="PPM_2"/>
    <property type="match status" value="1"/>
</dbReference>
<dbReference type="CDD" id="cd00143">
    <property type="entry name" value="PP2Cc"/>
    <property type="match status" value="1"/>
</dbReference>
<dbReference type="SUPFAM" id="SSF81606">
    <property type="entry name" value="PP2C-like"/>
    <property type="match status" value="1"/>
</dbReference>
<keyword evidence="3" id="KW-1185">Reference proteome</keyword>
<dbReference type="InterPro" id="IPR001932">
    <property type="entry name" value="PPM-type_phosphatase-like_dom"/>
</dbReference>